<reference evidence="14" key="1">
    <citation type="submission" date="2022-04" db="EMBL/GenBank/DDBJ databases">
        <authorList>
            <person name="Wei Z."/>
        </authorList>
    </citation>
    <scope>NUCLEOTIDE SEQUENCE</scope>
    <source>
        <strain evidence="14">SH15801</strain>
        <tissue evidence="14">Testis</tissue>
    </source>
</reference>
<proteinExistence type="evidence at transcript level"/>
<keyword evidence="14" id="KW-0418">Kinase</keyword>
<evidence type="ECO:0000256" key="1">
    <source>
        <dbReference type="ARBA" id="ARBA00001946"/>
    </source>
</evidence>
<keyword evidence="14" id="KW-0808">Transferase</keyword>
<keyword evidence="8" id="KW-0460">Magnesium</keyword>
<dbReference type="PROSITE" id="PS00107">
    <property type="entry name" value="PROTEIN_KINASE_ATP"/>
    <property type="match status" value="1"/>
</dbReference>
<dbReference type="GO" id="GO:0000287">
    <property type="term" value="F:magnesium ion binding"/>
    <property type="evidence" value="ECO:0007669"/>
    <property type="project" value="UniProtKB-ARBA"/>
</dbReference>
<feature type="domain" description="Protein kinase" evidence="13">
    <location>
        <begin position="376"/>
        <end position="641"/>
    </location>
</feature>
<evidence type="ECO:0000256" key="10">
    <source>
        <dbReference type="ARBA" id="ARBA00022871"/>
    </source>
</evidence>
<organism evidence="14">
    <name type="scientific">Cydia pomonella</name>
    <name type="common">Codling moth</name>
    <dbReference type="NCBI Taxonomy" id="82600"/>
    <lineage>
        <taxon>Eukaryota</taxon>
        <taxon>Metazoa</taxon>
        <taxon>Ecdysozoa</taxon>
        <taxon>Arthropoda</taxon>
        <taxon>Hexapoda</taxon>
        <taxon>Insecta</taxon>
        <taxon>Pterygota</taxon>
        <taxon>Neoptera</taxon>
        <taxon>Endopterygota</taxon>
        <taxon>Lepidoptera</taxon>
        <taxon>Glossata</taxon>
        <taxon>Ditrysia</taxon>
        <taxon>Tortricoidea</taxon>
        <taxon>Tortricidae</taxon>
        <taxon>Olethreutinae</taxon>
        <taxon>Grapholitini</taxon>
        <taxon>Cydia</taxon>
    </lineage>
</organism>
<dbReference type="InterPro" id="IPR011009">
    <property type="entry name" value="Kinase-like_dom_sf"/>
</dbReference>
<keyword evidence="6" id="KW-0221">Differentiation</keyword>
<evidence type="ECO:0000256" key="3">
    <source>
        <dbReference type="ARBA" id="ARBA00022553"/>
    </source>
</evidence>
<dbReference type="InterPro" id="IPR008271">
    <property type="entry name" value="Ser/Thr_kinase_AS"/>
</dbReference>
<evidence type="ECO:0000256" key="4">
    <source>
        <dbReference type="ARBA" id="ARBA00022723"/>
    </source>
</evidence>
<dbReference type="InterPro" id="IPR000719">
    <property type="entry name" value="Prot_kinase_dom"/>
</dbReference>
<dbReference type="GO" id="GO:0005737">
    <property type="term" value="C:cytoplasm"/>
    <property type="evidence" value="ECO:0007669"/>
    <property type="project" value="TreeGrafter"/>
</dbReference>
<name>A0AA51NFR1_CYDPO</name>
<dbReference type="CDD" id="cd14080">
    <property type="entry name" value="STKc_TSSK-like"/>
    <property type="match status" value="2"/>
</dbReference>
<dbReference type="PANTHER" id="PTHR24346">
    <property type="entry name" value="MAP/MICROTUBULE AFFINITY-REGULATING KINASE"/>
    <property type="match status" value="1"/>
</dbReference>
<keyword evidence="3" id="KW-0597">Phosphoprotein</keyword>
<evidence type="ECO:0000256" key="2">
    <source>
        <dbReference type="ARBA" id="ARBA00022473"/>
    </source>
</evidence>
<dbReference type="SMR" id="A0AA51NFR1"/>
<evidence type="ECO:0000256" key="9">
    <source>
        <dbReference type="ARBA" id="ARBA00022843"/>
    </source>
</evidence>
<dbReference type="GO" id="GO:0030154">
    <property type="term" value="P:cell differentiation"/>
    <property type="evidence" value="ECO:0007669"/>
    <property type="project" value="UniProtKB-KW"/>
</dbReference>
<evidence type="ECO:0000313" key="14">
    <source>
        <dbReference type="EMBL" id="WMP13827.1"/>
    </source>
</evidence>
<evidence type="ECO:0000256" key="6">
    <source>
        <dbReference type="ARBA" id="ARBA00022782"/>
    </source>
</evidence>
<sequence>MTELKTTPSEENTLSSKGYKLTKFIGEGAYAKVFLTEYSSKDSDAKSTLACKIIETSKAPKEFVVKFLPREIDVLIRLNHPHLIHIHSIFQRKTKYYIFMRFSENGDLLGHILKNGCMSENQSRVWMRQLALGLQYLHELEIAHRDIKCENILLTANFNVKLSDFGFSRFCVDLDNQPILSETYCGSMSYAAPEILRGKPYAPKQTDLWSLGVVMFVMLNKAMPFDDTRMRKLYEQQMSKKYRFRSRVAPTLSVECKTVVKYLLEPDPGLRYTAVQVLNSEWIAMDSRLTSNGFGYFRNNPLFIVATYNAMNAVETAALKRAKEQHRRMSDPRKTVNKKHGDILNNPIRDSQHRIESEEEIKLSGSEQLTLVNRGYKIIKKLNEGSYAKVYLAEYKNPNKHDAISVLACKVIDTSVAPKDFVKKFLPREIEMLIKLNHPHLVHTHSIFQRRDKYFIFMRYMEHGDLLEFVLKKGAILEDQARIWTRQLALAIQYMHELGVAHRDIKCENVMLTANQNAKLTDFGFSRLCIDRKLRDIQSETFCGSLSYTAPEILQGTPYYPKPADVWSLGVVLYVMLNRAMPFEDKNMKQLYQAQVNNNWKFRARCLNVLSDNCKRLVARMLEPNYQQRVKIENVINSEWIAMDSRLLEWTAQETLAYKKAQEEKSELLKRTMAHANKSPNQVDNTIMKVNCDL</sequence>
<keyword evidence="10" id="KW-0744">Spermatogenesis</keyword>
<dbReference type="PROSITE" id="PS50011">
    <property type="entry name" value="PROTEIN_KINASE_DOM"/>
    <property type="match status" value="2"/>
</dbReference>
<dbReference type="FunFam" id="1.10.510.10:FF:000658">
    <property type="entry name" value="Protein CBG12184"/>
    <property type="match status" value="2"/>
</dbReference>
<dbReference type="GO" id="GO:0007283">
    <property type="term" value="P:spermatogenesis"/>
    <property type="evidence" value="ECO:0007669"/>
    <property type="project" value="UniProtKB-KW"/>
</dbReference>
<evidence type="ECO:0000256" key="5">
    <source>
        <dbReference type="ARBA" id="ARBA00022741"/>
    </source>
</evidence>
<keyword evidence="5 11" id="KW-0547">Nucleotide-binding</keyword>
<keyword evidence="7 11" id="KW-0067">ATP-binding</keyword>
<evidence type="ECO:0000256" key="7">
    <source>
        <dbReference type="ARBA" id="ARBA00022840"/>
    </source>
</evidence>
<evidence type="ECO:0000259" key="13">
    <source>
        <dbReference type="PROSITE" id="PS50011"/>
    </source>
</evidence>
<evidence type="ECO:0000256" key="11">
    <source>
        <dbReference type="PROSITE-ProRule" id="PRU10141"/>
    </source>
</evidence>
<feature type="region of interest" description="Disordered" evidence="12">
    <location>
        <begin position="323"/>
        <end position="346"/>
    </location>
</feature>
<dbReference type="InterPro" id="IPR017441">
    <property type="entry name" value="Protein_kinase_ATP_BS"/>
</dbReference>
<protein>
    <submittedName>
        <fullName evidence="14">Testis-specific serine-threonine-protein kinase 1</fullName>
    </submittedName>
</protein>
<keyword evidence="9" id="KW-0832">Ubl conjugation</keyword>
<dbReference type="GO" id="GO:0000226">
    <property type="term" value="P:microtubule cytoskeleton organization"/>
    <property type="evidence" value="ECO:0007669"/>
    <property type="project" value="TreeGrafter"/>
</dbReference>
<keyword evidence="2" id="KW-0217">Developmental protein</keyword>
<feature type="binding site" evidence="11">
    <location>
        <position position="52"/>
    </location>
    <ligand>
        <name>ATP</name>
        <dbReference type="ChEBI" id="CHEBI:30616"/>
    </ligand>
</feature>
<evidence type="ECO:0000256" key="8">
    <source>
        <dbReference type="ARBA" id="ARBA00022842"/>
    </source>
</evidence>
<dbReference type="AlphaFoldDB" id="A0AA51NFR1"/>
<gene>
    <name evidence="14" type="primary">TSSK1</name>
</gene>
<dbReference type="Gene3D" id="1.10.510.10">
    <property type="entry name" value="Transferase(Phosphotransferase) domain 1"/>
    <property type="match status" value="2"/>
</dbReference>
<dbReference type="SMART" id="SM00220">
    <property type="entry name" value="S_TKc"/>
    <property type="match status" value="2"/>
</dbReference>
<evidence type="ECO:0000256" key="12">
    <source>
        <dbReference type="SAM" id="MobiDB-lite"/>
    </source>
</evidence>
<accession>A0AA51NFR1</accession>
<comment type="cofactor">
    <cofactor evidence="1">
        <name>Mg(2+)</name>
        <dbReference type="ChEBI" id="CHEBI:18420"/>
    </cofactor>
</comment>
<dbReference type="PROSITE" id="PS00108">
    <property type="entry name" value="PROTEIN_KINASE_ST"/>
    <property type="match status" value="2"/>
</dbReference>
<dbReference type="EMBL" id="ON391477">
    <property type="protein sequence ID" value="WMP13827.1"/>
    <property type="molecule type" value="mRNA"/>
</dbReference>
<feature type="domain" description="Protein kinase" evidence="13">
    <location>
        <begin position="19"/>
        <end position="283"/>
    </location>
</feature>
<dbReference type="SUPFAM" id="SSF56112">
    <property type="entry name" value="Protein kinase-like (PK-like)"/>
    <property type="match status" value="2"/>
</dbReference>
<dbReference type="GO" id="GO:0005524">
    <property type="term" value="F:ATP binding"/>
    <property type="evidence" value="ECO:0007669"/>
    <property type="project" value="UniProtKB-UniRule"/>
</dbReference>
<dbReference type="GO" id="GO:0035556">
    <property type="term" value="P:intracellular signal transduction"/>
    <property type="evidence" value="ECO:0007669"/>
    <property type="project" value="TreeGrafter"/>
</dbReference>
<feature type="compositionally biased region" description="Basic and acidic residues" evidence="12">
    <location>
        <begin position="327"/>
        <end position="342"/>
    </location>
</feature>
<keyword evidence="4" id="KW-0479">Metal-binding</keyword>
<dbReference type="PANTHER" id="PTHR24346:SF102">
    <property type="entry name" value="TESTIS-SPECIFIC SERINE_THREONINE-PROTEIN KINASE 1"/>
    <property type="match status" value="1"/>
</dbReference>
<dbReference type="GO" id="GO:0050321">
    <property type="term" value="F:tau-protein kinase activity"/>
    <property type="evidence" value="ECO:0007669"/>
    <property type="project" value="TreeGrafter"/>
</dbReference>
<dbReference type="Pfam" id="PF00069">
    <property type="entry name" value="Pkinase"/>
    <property type="match status" value="2"/>
</dbReference>